<keyword evidence="5 6" id="KW-0472">Membrane</keyword>
<feature type="transmembrane region" description="Helical" evidence="6">
    <location>
        <begin position="243"/>
        <end position="270"/>
    </location>
</feature>
<feature type="transmembrane region" description="Helical" evidence="6">
    <location>
        <begin position="171"/>
        <end position="193"/>
    </location>
</feature>
<dbReference type="RefSeq" id="WP_044676792.1">
    <property type="nucleotide sequence ID" value="NZ_CEDN01000066.1"/>
</dbReference>
<reference evidence="7 8" key="1">
    <citation type="submission" date="2016-02" db="EMBL/GenBank/DDBJ databases">
        <authorList>
            <consortium name="Pathogen Informatics"/>
        </authorList>
    </citation>
    <scope>NUCLEOTIDE SEQUENCE [LARGE SCALE GENOMIC DNA]</scope>
    <source>
        <strain evidence="7 8">LSS82</strain>
    </source>
</reference>
<dbReference type="PANTHER" id="PTHR30250:SF11">
    <property type="entry name" value="O-ANTIGEN TRANSPORTER-RELATED"/>
    <property type="match status" value="1"/>
</dbReference>
<feature type="transmembrane region" description="Helical" evidence="6">
    <location>
        <begin position="46"/>
        <end position="67"/>
    </location>
</feature>
<evidence type="ECO:0000256" key="1">
    <source>
        <dbReference type="ARBA" id="ARBA00004651"/>
    </source>
</evidence>
<evidence type="ECO:0000256" key="4">
    <source>
        <dbReference type="ARBA" id="ARBA00022989"/>
    </source>
</evidence>
<dbReference type="InterPro" id="IPR050833">
    <property type="entry name" value="Poly_Biosynth_Transport"/>
</dbReference>
<proteinExistence type="predicted"/>
<evidence type="ECO:0000256" key="5">
    <source>
        <dbReference type="ARBA" id="ARBA00023136"/>
    </source>
</evidence>
<organism evidence="7 8">
    <name type="scientific">Streptococcus suis</name>
    <dbReference type="NCBI Taxonomy" id="1307"/>
    <lineage>
        <taxon>Bacteria</taxon>
        <taxon>Bacillati</taxon>
        <taxon>Bacillota</taxon>
        <taxon>Bacilli</taxon>
        <taxon>Lactobacillales</taxon>
        <taxon>Streptococcaceae</taxon>
        <taxon>Streptococcus</taxon>
    </lineage>
</organism>
<evidence type="ECO:0000313" key="7">
    <source>
        <dbReference type="EMBL" id="CYV99348.1"/>
    </source>
</evidence>
<feature type="transmembrane region" description="Helical" evidence="6">
    <location>
        <begin position="205"/>
        <end position="223"/>
    </location>
</feature>
<dbReference type="GO" id="GO:0005886">
    <property type="term" value="C:plasma membrane"/>
    <property type="evidence" value="ECO:0007669"/>
    <property type="project" value="UniProtKB-SubCell"/>
</dbReference>
<evidence type="ECO:0000256" key="6">
    <source>
        <dbReference type="SAM" id="Phobius"/>
    </source>
</evidence>
<keyword evidence="4 6" id="KW-1133">Transmembrane helix</keyword>
<name>A0A0Z8H1U0_STRSU</name>
<dbReference type="EMBL" id="FIIF01000019">
    <property type="protein sequence ID" value="CYV99348.1"/>
    <property type="molecule type" value="Genomic_DNA"/>
</dbReference>
<dbReference type="Pfam" id="PF01943">
    <property type="entry name" value="Polysacc_synt"/>
    <property type="match status" value="1"/>
</dbReference>
<evidence type="ECO:0000256" key="2">
    <source>
        <dbReference type="ARBA" id="ARBA00022475"/>
    </source>
</evidence>
<evidence type="ECO:0000313" key="8">
    <source>
        <dbReference type="Proteomes" id="UP000074825"/>
    </source>
</evidence>
<feature type="transmembrane region" description="Helical" evidence="6">
    <location>
        <begin position="282"/>
        <end position="302"/>
    </location>
</feature>
<keyword evidence="2" id="KW-1003">Cell membrane</keyword>
<accession>A0A0Z8H1U0</accession>
<feature type="transmembrane region" description="Helical" evidence="6">
    <location>
        <begin position="12"/>
        <end position="34"/>
    </location>
</feature>
<dbReference type="AlphaFoldDB" id="A0A0Z8H1U0"/>
<dbReference type="PANTHER" id="PTHR30250">
    <property type="entry name" value="PST FAMILY PREDICTED COLANIC ACID TRANSPORTER"/>
    <property type="match status" value="1"/>
</dbReference>
<protein>
    <submittedName>
        <fullName evidence="7">Polysaccharide biosynthesis protein CpsL</fullName>
    </submittedName>
</protein>
<feature type="transmembrane region" description="Helical" evidence="6">
    <location>
        <begin position="435"/>
        <end position="451"/>
    </location>
</feature>
<evidence type="ECO:0000256" key="3">
    <source>
        <dbReference type="ARBA" id="ARBA00022692"/>
    </source>
</evidence>
<feature type="transmembrane region" description="Helical" evidence="6">
    <location>
        <begin position="79"/>
        <end position="109"/>
    </location>
</feature>
<feature type="transmembrane region" description="Helical" evidence="6">
    <location>
        <begin position="409"/>
        <end position="429"/>
    </location>
</feature>
<sequence length="466" mass="52833">MSVSKLVKSGFIYTLGAVLIQGLSLITTPIYTRIISQEVYGQYSLYNSWVALISLFIGMQTVGSLPIAKVKYADEYNRYVAHALSLSTLVFLTIFSLAFLFKSYISIYIEVSEPIFLLIVTQSFIGYVAGFFGQYFIQLQRAKENLLLSAIVAVSSVVLSLYLLQIMQDDFLARIYGGLFPAIGMAVVTYFYIYTRGRNFVRKEYIRFTLTISLPLVFHHLGGQLLGHLGRIMIGQYMTSRDVALYSFGSSLGAIIQLVLGNINIAWVPWHFEAKRTNNPDLSRYVFNFLSLSLFLTLGYLTIFPELALLMGGEKYSDSIEFIALIIFSHFLGFLYTFPMNIQFYHGNTKFVPVATLVSGFLNGALNLYFIPNYGNKGAAMATTISYMTLVVFHYAISRKVYNYNEVSLQFFVVLSAVSGGYAYLMNFFITSLCIRWSIGFVVIIIYTLIFRKELEAILWKFKEKS</sequence>
<keyword evidence="3 6" id="KW-0812">Transmembrane</keyword>
<feature type="transmembrane region" description="Helical" evidence="6">
    <location>
        <begin position="146"/>
        <end position="165"/>
    </location>
</feature>
<feature type="transmembrane region" description="Helical" evidence="6">
    <location>
        <begin position="115"/>
        <end position="137"/>
    </location>
</feature>
<dbReference type="InterPro" id="IPR002797">
    <property type="entry name" value="Polysacc_synth"/>
</dbReference>
<feature type="transmembrane region" description="Helical" evidence="6">
    <location>
        <begin position="351"/>
        <end position="372"/>
    </location>
</feature>
<comment type="subcellular location">
    <subcellularLocation>
        <location evidence="1">Cell membrane</location>
        <topology evidence="1">Multi-pass membrane protein</topology>
    </subcellularLocation>
</comment>
<dbReference type="Proteomes" id="UP000074825">
    <property type="component" value="Unassembled WGS sequence"/>
</dbReference>
<feature type="transmembrane region" description="Helical" evidence="6">
    <location>
        <begin position="378"/>
        <end position="397"/>
    </location>
</feature>
<gene>
    <name evidence="7" type="primary">cpsL</name>
    <name evidence="7" type="ORF">ERS132444_01984</name>
</gene>
<feature type="transmembrane region" description="Helical" evidence="6">
    <location>
        <begin position="322"/>
        <end position="339"/>
    </location>
</feature>